<reference evidence="9" key="2">
    <citation type="journal article" date="2021" name="PeerJ">
        <title>Extensive microbial diversity within the chicken gut microbiome revealed by metagenomics and culture.</title>
        <authorList>
            <person name="Gilroy R."/>
            <person name="Ravi A."/>
            <person name="Getino M."/>
            <person name="Pursley I."/>
            <person name="Horton D.L."/>
            <person name="Alikhan N.F."/>
            <person name="Baker D."/>
            <person name="Gharbi K."/>
            <person name="Hall N."/>
            <person name="Watson M."/>
            <person name="Adriaenssens E.M."/>
            <person name="Foster-Nyarko E."/>
            <person name="Jarju S."/>
            <person name="Secka A."/>
            <person name="Antonio M."/>
            <person name="Oren A."/>
            <person name="Chaudhuri R.R."/>
            <person name="La Ragione R."/>
            <person name="Hildebrand F."/>
            <person name="Pallen M.J."/>
        </authorList>
    </citation>
    <scope>NUCLEOTIDE SEQUENCE</scope>
    <source>
        <strain evidence="9">CHK190-19873</strain>
    </source>
</reference>
<evidence type="ECO:0000256" key="6">
    <source>
        <dbReference type="ARBA" id="ARBA00023136"/>
    </source>
</evidence>
<dbReference type="PROSITE" id="PS50928">
    <property type="entry name" value="ABC_TM1"/>
    <property type="match status" value="1"/>
</dbReference>
<evidence type="ECO:0000313" key="9">
    <source>
        <dbReference type="EMBL" id="HIS30790.1"/>
    </source>
</evidence>
<dbReference type="Proteomes" id="UP000823935">
    <property type="component" value="Unassembled WGS sequence"/>
</dbReference>
<sequence length="292" mass="32398">MKHGSVRKKKNITPYLFISPVLIILVALVVYPICYAFFLSVMDTNLTNRWNFVGFDNYLSIFSDGSMVRSLLVTFQFTIVVVAGHLVLGTVLALAMNKKRPGVGIFRAILIIPWLLPDVVVALLFKWIFNANYGVFNNILIKLGILEKNQAWLSSGMAFVILAAVCIWKGYALIMVNMMAGFQSVPEDIYEAAKLDGASGLQTFFKITVPTIKPVIMTAVILDTVWWFKHYTIISLLTDGGPNNATSTVSISIYKEAFSYHNYGEAAAGAGVVFLICWLISKIMRKVMDNGA</sequence>
<gene>
    <name evidence="9" type="ORF">IAB44_04455</name>
</gene>
<dbReference type="GO" id="GO:0005886">
    <property type="term" value="C:plasma membrane"/>
    <property type="evidence" value="ECO:0007669"/>
    <property type="project" value="UniProtKB-SubCell"/>
</dbReference>
<dbReference type="PANTHER" id="PTHR43005">
    <property type="entry name" value="BLR7065 PROTEIN"/>
    <property type="match status" value="1"/>
</dbReference>
<name>A0A9D1ER93_9FIRM</name>
<keyword evidence="2 7" id="KW-0813">Transport</keyword>
<evidence type="ECO:0000259" key="8">
    <source>
        <dbReference type="PROSITE" id="PS50928"/>
    </source>
</evidence>
<dbReference type="GO" id="GO:0055085">
    <property type="term" value="P:transmembrane transport"/>
    <property type="evidence" value="ECO:0007669"/>
    <property type="project" value="InterPro"/>
</dbReference>
<dbReference type="PANTHER" id="PTHR43005:SF1">
    <property type="entry name" value="SPERMIDINE_PUTRESCINE TRANSPORT SYSTEM PERMEASE PROTEIN"/>
    <property type="match status" value="1"/>
</dbReference>
<feature type="transmembrane region" description="Helical" evidence="7">
    <location>
        <begin position="149"/>
        <end position="168"/>
    </location>
</feature>
<evidence type="ECO:0000256" key="2">
    <source>
        <dbReference type="ARBA" id="ARBA00022448"/>
    </source>
</evidence>
<keyword evidence="6 7" id="KW-0472">Membrane</keyword>
<feature type="domain" description="ABC transmembrane type-1" evidence="8">
    <location>
        <begin position="71"/>
        <end position="284"/>
    </location>
</feature>
<dbReference type="InterPro" id="IPR035906">
    <property type="entry name" value="MetI-like_sf"/>
</dbReference>
<organism evidence="9 10">
    <name type="scientific">Candidatus Limivivens intestinipullorum</name>
    <dbReference type="NCBI Taxonomy" id="2840858"/>
    <lineage>
        <taxon>Bacteria</taxon>
        <taxon>Bacillati</taxon>
        <taxon>Bacillota</taxon>
        <taxon>Clostridia</taxon>
        <taxon>Lachnospirales</taxon>
        <taxon>Lachnospiraceae</taxon>
        <taxon>Lachnospiraceae incertae sedis</taxon>
        <taxon>Candidatus Limivivens</taxon>
    </lineage>
</organism>
<dbReference type="Pfam" id="PF00528">
    <property type="entry name" value="BPD_transp_1"/>
    <property type="match status" value="1"/>
</dbReference>
<feature type="transmembrane region" description="Helical" evidence="7">
    <location>
        <begin position="12"/>
        <end position="38"/>
    </location>
</feature>
<comment type="similarity">
    <text evidence="7">Belongs to the binding-protein-dependent transport system permease family.</text>
</comment>
<feature type="transmembrane region" description="Helical" evidence="7">
    <location>
        <begin position="108"/>
        <end position="129"/>
    </location>
</feature>
<evidence type="ECO:0000256" key="7">
    <source>
        <dbReference type="RuleBase" id="RU363032"/>
    </source>
</evidence>
<evidence type="ECO:0000256" key="3">
    <source>
        <dbReference type="ARBA" id="ARBA00022475"/>
    </source>
</evidence>
<comment type="subcellular location">
    <subcellularLocation>
        <location evidence="1 7">Cell membrane</location>
        <topology evidence="1 7">Multi-pass membrane protein</topology>
    </subcellularLocation>
</comment>
<evidence type="ECO:0000256" key="5">
    <source>
        <dbReference type="ARBA" id="ARBA00022989"/>
    </source>
</evidence>
<dbReference type="EMBL" id="DVIQ01000023">
    <property type="protein sequence ID" value="HIS30790.1"/>
    <property type="molecule type" value="Genomic_DNA"/>
</dbReference>
<dbReference type="SUPFAM" id="SSF161098">
    <property type="entry name" value="MetI-like"/>
    <property type="match status" value="1"/>
</dbReference>
<dbReference type="AlphaFoldDB" id="A0A9D1ER93"/>
<evidence type="ECO:0000256" key="1">
    <source>
        <dbReference type="ARBA" id="ARBA00004651"/>
    </source>
</evidence>
<comment type="caution">
    <text evidence="9">The sequence shown here is derived from an EMBL/GenBank/DDBJ whole genome shotgun (WGS) entry which is preliminary data.</text>
</comment>
<protein>
    <submittedName>
        <fullName evidence="9">Sugar ABC transporter permease</fullName>
    </submittedName>
</protein>
<feature type="transmembrane region" description="Helical" evidence="7">
    <location>
        <begin position="73"/>
        <end position="96"/>
    </location>
</feature>
<dbReference type="CDD" id="cd06261">
    <property type="entry name" value="TM_PBP2"/>
    <property type="match status" value="1"/>
</dbReference>
<keyword evidence="3" id="KW-1003">Cell membrane</keyword>
<keyword evidence="4 7" id="KW-0812">Transmembrane</keyword>
<dbReference type="InterPro" id="IPR000515">
    <property type="entry name" value="MetI-like"/>
</dbReference>
<proteinExistence type="inferred from homology"/>
<keyword evidence="5 7" id="KW-1133">Transmembrane helix</keyword>
<dbReference type="Gene3D" id="1.10.3720.10">
    <property type="entry name" value="MetI-like"/>
    <property type="match status" value="1"/>
</dbReference>
<feature type="transmembrane region" description="Helical" evidence="7">
    <location>
        <begin position="263"/>
        <end position="281"/>
    </location>
</feature>
<accession>A0A9D1ER93</accession>
<evidence type="ECO:0000256" key="4">
    <source>
        <dbReference type="ARBA" id="ARBA00022692"/>
    </source>
</evidence>
<reference evidence="9" key="1">
    <citation type="submission" date="2020-10" db="EMBL/GenBank/DDBJ databases">
        <authorList>
            <person name="Gilroy R."/>
        </authorList>
    </citation>
    <scope>NUCLEOTIDE SEQUENCE</scope>
    <source>
        <strain evidence="9">CHK190-19873</strain>
    </source>
</reference>
<evidence type="ECO:0000313" key="10">
    <source>
        <dbReference type="Proteomes" id="UP000823935"/>
    </source>
</evidence>